<dbReference type="PANTHER" id="PTHR11461:SF211">
    <property type="entry name" value="GH10112P-RELATED"/>
    <property type="match status" value="1"/>
</dbReference>
<dbReference type="Gene3D" id="2.30.39.10">
    <property type="entry name" value="Alpha-1-antitrypsin, domain 1"/>
    <property type="match status" value="1"/>
</dbReference>
<dbReference type="CDD" id="cd19582">
    <property type="entry name" value="serpinM_ShSPI"/>
    <property type="match status" value="1"/>
</dbReference>
<dbReference type="InterPro" id="IPR042185">
    <property type="entry name" value="Serpin_sf_2"/>
</dbReference>
<proteinExistence type="inferred from homology"/>
<dbReference type="SMR" id="A0A074ZHZ0"/>
<sequence length="597" mass="67557">MCIRSDGEVSNYEGQPSQVLFTRNYLGQTSFDFPMDRNFLTCPINVLFLLATLFGSGATKGRTALEIGQTLQLRRDMTEHNLKPAMEEVKMLYRDLYHELSAEQTVTNDRPTNVIKIANGIFLKAGYDVDTFFNWSVQNEYFSKFYQLNFEDNVEAARRINSWVNTETKGLIPQLFQNPAEIPRDTRVALVNVLTFKDMWQRMFLPVQTTVEGFTMVNGRRIDVPMMSITEELPYLYDASLGIAMVRKFFKNGRYSFVVVMPTDKTDMTGMESVLSGSYRLGVLVEKQEDRLVSFKLPKFKLESTFSLIGSLESMGIRRLFQKGMADMTGITNAEKLYVNLMKQANVLKVDEAGVEAASAVVGLAVPMSLVRPEVMFHVNSTFVCIIYDEQLKMPIFASRLRCNLLRTRVRSARHGHGGQTILCRGNCGQPESLVHILQSCWITHDARCARHNRVARELAKRLRRLGYTVFEELRAPTSTSFIKPDLIAVRDRRATVIDVSIVSDGRGVIVWNEKKQKYGADEHSLAIISALHAIGCDIDFLVHQPMIISYRGICFPQSAKPVIGLGLPKVAVSDLCLLAIVGSLHTYDNFMRGTWR</sequence>
<dbReference type="InterPro" id="IPR000215">
    <property type="entry name" value="Serpin_fam"/>
</dbReference>
<dbReference type="GO" id="GO:0004867">
    <property type="term" value="F:serine-type endopeptidase inhibitor activity"/>
    <property type="evidence" value="ECO:0007669"/>
    <property type="project" value="InterPro"/>
</dbReference>
<gene>
    <name evidence="4" type="ORF">T265_13901</name>
</gene>
<dbReference type="InterPro" id="IPR036186">
    <property type="entry name" value="Serpin_sf"/>
</dbReference>
<dbReference type="KEGG" id="ovi:T265_13901"/>
<reference evidence="4 5" key="1">
    <citation type="submission" date="2013-11" db="EMBL/GenBank/DDBJ databases">
        <title>Opisthorchis viverrini - life in the bile duct.</title>
        <authorList>
            <person name="Young N.D."/>
            <person name="Nagarajan N."/>
            <person name="Lin S.J."/>
            <person name="Korhonen P.K."/>
            <person name="Jex A.R."/>
            <person name="Hall R.S."/>
            <person name="Safavi-Hemami H."/>
            <person name="Kaewkong W."/>
            <person name="Bertrand D."/>
            <person name="Gao S."/>
            <person name="Seet Q."/>
            <person name="Wongkham S."/>
            <person name="Teh B.T."/>
            <person name="Wongkham C."/>
            <person name="Intapan P.M."/>
            <person name="Maleewong W."/>
            <person name="Yang X."/>
            <person name="Hu M."/>
            <person name="Wang Z."/>
            <person name="Hofmann A."/>
            <person name="Sternberg P.W."/>
            <person name="Tan P."/>
            <person name="Wang J."/>
            <person name="Gasser R.B."/>
        </authorList>
    </citation>
    <scope>NUCLEOTIDE SEQUENCE [LARGE SCALE GENOMIC DNA]</scope>
</reference>
<dbReference type="EMBL" id="KL596735">
    <property type="protein sequence ID" value="KER26918.1"/>
    <property type="molecule type" value="Genomic_DNA"/>
</dbReference>
<dbReference type="AlphaFoldDB" id="A0A074ZHZ0"/>
<evidence type="ECO:0000256" key="1">
    <source>
        <dbReference type="ARBA" id="ARBA00009500"/>
    </source>
</evidence>
<dbReference type="RefSeq" id="XP_009169333.1">
    <property type="nucleotide sequence ID" value="XM_009171069.1"/>
</dbReference>
<dbReference type="GO" id="GO:0005615">
    <property type="term" value="C:extracellular space"/>
    <property type="evidence" value="ECO:0007669"/>
    <property type="project" value="InterPro"/>
</dbReference>
<dbReference type="OrthoDB" id="1063785at2759"/>
<dbReference type="InterPro" id="IPR042178">
    <property type="entry name" value="Serpin_sf_1"/>
</dbReference>
<evidence type="ECO:0000256" key="2">
    <source>
        <dbReference type="RuleBase" id="RU000411"/>
    </source>
</evidence>
<dbReference type="STRING" id="6198.A0A074ZHZ0"/>
<dbReference type="GeneID" id="20328068"/>
<dbReference type="Proteomes" id="UP000054324">
    <property type="component" value="Unassembled WGS sequence"/>
</dbReference>
<evidence type="ECO:0000313" key="5">
    <source>
        <dbReference type="Proteomes" id="UP000054324"/>
    </source>
</evidence>
<comment type="similarity">
    <text evidence="1 2">Belongs to the serpin family.</text>
</comment>
<name>A0A074ZHZ0_OPIVI</name>
<keyword evidence="5" id="KW-1185">Reference proteome</keyword>
<dbReference type="CTD" id="20328068"/>
<evidence type="ECO:0000313" key="4">
    <source>
        <dbReference type="EMBL" id="KER26918.1"/>
    </source>
</evidence>
<evidence type="ECO:0000259" key="3">
    <source>
        <dbReference type="SMART" id="SM00093"/>
    </source>
</evidence>
<feature type="domain" description="Serpin" evidence="3">
    <location>
        <begin position="20"/>
        <end position="404"/>
    </location>
</feature>
<organism evidence="4 5">
    <name type="scientific">Opisthorchis viverrini</name>
    <name type="common">Southeast Asian liver fluke</name>
    <dbReference type="NCBI Taxonomy" id="6198"/>
    <lineage>
        <taxon>Eukaryota</taxon>
        <taxon>Metazoa</taxon>
        <taxon>Spiralia</taxon>
        <taxon>Lophotrochozoa</taxon>
        <taxon>Platyhelminthes</taxon>
        <taxon>Trematoda</taxon>
        <taxon>Digenea</taxon>
        <taxon>Opisthorchiida</taxon>
        <taxon>Opisthorchiata</taxon>
        <taxon>Opisthorchiidae</taxon>
        <taxon>Opisthorchis</taxon>
    </lineage>
</organism>
<dbReference type="PANTHER" id="PTHR11461">
    <property type="entry name" value="SERINE PROTEASE INHIBITOR, SERPIN"/>
    <property type="match status" value="1"/>
</dbReference>
<dbReference type="InterPro" id="IPR023796">
    <property type="entry name" value="Serpin_dom"/>
</dbReference>
<dbReference type="SUPFAM" id="SSF56574">
    <property type="entry name" value="Serpins"/>
    <property type="match status" value="1"/>
</dbReference>
<protein>
    <recommendedName>
        <fullName evidence="3">Serpin domain-containing protein</fullName>
    </recommendedName>
</protein>
<dbReference type="Pfam" id="PF00079">
    <property type="entry name" value="Serpin"/>
    <property type="match status" value="1"/>
</dbReference>
<dbReference type="Gene3D" id="3.30.497.10">
    <property type="entry name" value="Antithrombin, subunit I, domain 2"/>
    <property type="match status" value="1"/>
</dbReference>
<accession>A0A074ZHZ0</accession>
<dbReference type="SMART" id="SM00093">
    <property type="entry name" value="SERPIN"/>
    <property type="match status" value="1"/>
</dbReference>